<evidence type="ECO:0000313" key="4">
    <source>
        <dbReference type="Proteomes" id="UP001189757"/>
    </source>
</evidence>
<organism evidence="3 4">
    <name type="scientific">Ralstonia flaminis</name>
    <dbReference type="NCBI Taxonomy" id="3058597"/>
    <lineage>
        <taxon>Bacteria</taxon>
        <taxon>Pseudomonadati</taxon>
        <taxon>Pseudomonadota</taxon>
        <taxon>Betaproteobacteria</taxon>
        <taxon>Burkholderiales</taxon>
        <taxon>Burkholderiaceae</taxon>
        <taxon>Ralstonia</taxon>
    </lineage>
</organism>
<keyword evidence="4" id="KW-1185">Reference proteome</keyword>
<evidence type="ECO:0000259" key="2">
    <source>
        <dbReference type="Pfam" id="PF26324"/>
    </source>
</evidence>
<feature type="transmembrane region" description="Helical" evidence="1">
    <location>
        <begin position="39"/>
        <end position="60"/>
    </location>
</feature>
<evidence type="ECO:0000313" key="3">
    <source>
        <dbReference type="EMBL" id="CAJ0822898.1"/>
    </source>
</evidence>
<proteinExistence type="predicted"/>
<comment type="caution">
    <text evidence="3">The sequence shown here is derived from an EMBL/GenBank/DDBJ whole genome shotgun (WGS) entry which is preliminary data.</text>
</comment>
<sequence>MPSDGGGGCGVVGSIITMVVVIVVAYFTQQYYLVNYGTVAAGGGAAVAGGGTVVAGSAAAGSAVTYTAGSMAIAGAIGGVAGAAAGQLAGMAMGMQNGFDWRAVALGGLGGAIAGGLSSVNFVGNGIGNAAVRGVLTSAVTQGIGVATGLQQSFNWKSVAAAGIGAAAGAATGQALGNRLGTDDLGQFAKGVLSSLAAGTTTAVARGGRVDVATIATDAFGNALVSSLAGQSSSTSSSQEDVLGQKIAELQRSPIWNDPVAPSTDVLGDKIAELQRSPVWSDAPYTRPDALMPSIVPTPQVVARGVTADGRAFERWDSGTTAYAVPSPVLGGQELPPLSKDQLTTSALGSSVTGSTFGDRLLGGAVGGGQASFGLVNGMVRMAGNTVLQIGDILTFGLNHDSPIIQQAWVEQGALAAGVVRLATEPRAVVSEAIESVANNYRQAQALDDKGDAYGAAVIRARQTGEIAGAVLGGAQAAGDLARLGGVAWRTSGLPDWNVKFADYVPNTLYSNPLELLKFEPVVPNISRVDLGEFLGRGGNKDVYAYGDNQAVGVLRTGKNPQTISAEIDMLGKLSDAGIPTVNPRAVSVDGAPGMLMDRFAQGSKEVVRLVESKMTTVGESALLNQKSVADLQAIRGTMVSKQIQINDLQFLISREGRVVVSDPLGVNFNTAPSRNNLRMIDLLMRAAQKNGAN</sequence>
<feature type="domain" description="Type III secretion system effector HopBF1-like" evidence="2">
    <location>
        <begin position="525"/>
        <end position="691"/>
    </location>
</feature>
<keyword evidence="1" id="KW-0812">Transmembrane</keyword>
<keyword evidence="1" id="KW-0472">Membrane</keyword>
<accession>A0ABM9KBW4</accession>
<gene>
    <name evidence="3" type="ORF">LMG18101_05258</name>
</gene>
<reference evidence="3 4" key="1">
    <citation type="submission" date="2023-07" db="EMBL/GenBank/DDBJ databases">
        <authorList>
            <person name="Peeters C."/>
        </authorList>
    </citation>
    <scope>NUCLEOTIDE SEQUENCE [LARGE SCALE GENOMIC DNA]</scope>
    <source>
        <strain evidence="3 4">LMG 18101</strain>
    </source>
</reference>
<dbReference type="EMBL" id="CATZLL010000034">
    <property type="protein sequence ID" value="CAJ0822898.1"/>
    <property type="molecule type" value="Genomic_DNA"/>
</dbReference>
<keyword evidence="1" id="KW-1133">Transmembrane helix</keyword>
<feature type="transmembrane region" description="Helical" evidence="1">
    <location>
        <begin position="6"/>
        <end position="27"/>
    </location>
</feature>
<dbReference type="Pfam" id="PF26324">
    <property type="entry name" value="HopBF1_kinase"/>
    <property type="match status" value="1"/>
</dbReference>
<feature type="transmembrane region" description="Helical" evidence="1">
    <location>
        <begin position="101"/>
        <end position="123"/>
    </location>
</feature>
<protein>
    <recommendedName>
        <fullName evidence="2">Type III secretion system effector HopBF1-like domain-containing protein</fullName>
    </recommendedName>
</protein>
<feature type="transmembrane region" description="Helical" evidence="1">
    <location>
        <begin position="66"/>
        <end position="89"/>
    </location>
</feature>
<dbReference type="CDD" id="cd20900">
    <property type="entry name" value="HopBF1"/>
    <property type="match status" value="1"/>
</dbReference>
<evidence type="ECO:0000256" key="1">
    <source>
        <dbReference type="SAM" id="Phobius"/>
    </source>
</evidence>
<dbReference type="Proteomes" id="UP001189757">
    <property type="component" value="Unassembled WGS sequence"/>
</dbReference>
<name>A0ABM9KBW4_9RALS</name>
<dbReference type="InterPro" id="IPR054555">
    <property type="entry name" value="T3SS_HopBF1-like"/>
</dbReference>